<organism evidence="4 5">
    <name type="scientific">Citrullus colocynthis</name>
    <name type="common">colocynth</name>
    <dbReference type="NCBI Taxonomy" id="252529"/>
    <lineage>
        <taxon>Eukaryota</taxon>
        <taxon>Viridiplantae</taxon>
        <taxon>Streptophyta</taxon>
        <taxon>Embryophyta</taxon>
        <taxon>Tracheophyta</taxon>
        <taxon>Spermatophyta</taxon>
        <taxon>Magnoliopsida</taxon>
        <taxon>eudicotyledons</taxon>
        <taxon>Gunneridae</taxon>
        <taxon>Pentapetalae</taxon>
        <taxon>rosids</taxon>
        <taxon>fabids</taxon>
        <taxon>Cucurbitales</taxon>
        <taxon>Cucurbitaceae</taxon>
        <taxon>Benincaseae</taxon>
        <taxon>Citrullus</taxon>
    </lineage>
</organism>
<proteinExistence type="predicted"/>
<protein>
    <recommendedName>
        <fullName evidence="3">Phytocyanin domain-containing protein</fullName>
    </recommendedName>
</protein>
<feature type="region of interest" description="Disordered" evidence="1">
    <location>
        <begin position="255"/>
        <end position="281"/>
    </location>
</feature>
<evidence type="ECO:0000259" key="3">
    <source>
        <dbReference type="PROSITE" id="PS51485"/>
    </source>
</evidence>
<evidence type="ECO:0000256" key="1">
    <source>
        <dbReference type="SAM" id="MobiDB-lite"/>
    </source>
</evidence>
<dbReference type="SUPFAM" id="SSF49503">
    <property type="entry name" value="Cupredoxins"/>
    <property type="match status" value="3"/>
</dbReference>
<dbReference type="InterPro" id="IPR039391">
    <property type="entry name" value="Phytocyanin-like"/>
</dbReference>
<dbReference type="PANTHER" id="PTHR33021:SF189">
    <property type="entry name" value="CUCUMBER PEELING CUPREDOXIN-LIKE"/>
    <property type="match status" value="1"/>
</dbReference>
<feature type="compositionally biased region" description="Pro residues" evidence="1">
    <location>
        <begin position="258"/>
        <end position="278"/>
    </location>
</feature>
<feature type="compositionally biased region" description="Low complexity" evidence="1">
    <location>
        <begin position="392"/>
        <end position="417"/>
    </location>
</feature>
<feature type="domain" description="Phytocyanin" evidence="3">
    <location>
        <begin position="150"/>
        <end position="253"/>
    </location>
</feature>
<feature type="signal peptide" evidence="2">
    <location>
        <begin position="1"/>
        <end position="22"/>
    </location>
</feature>
<dbReference type="Proteomes" id="UP001642487">
    <property type="component" value="Chromosome 1"/>
</dbReference>
<dbReference type="PROSITE" id="PS51485">
    <property type="entry name" value="PHYTOCYANIN"/>
    <property type="match status" value="3"/>
</dbReference>
<dbReference type="Pfam" id="PF02298">
    <property type="entry name" value="Cu_bind_like"/>
    <property type="match status" value="3"/>
</dbReference>
<feature type="domain" description="Phytocyanin" evidence="3">
    <location>
        <begin position="24"/>
        <end position="128"/>
    </location>
</feature>
<dbReference type="EMBL" id="OZ021735">
    <property type="protein sequence ID" value="CAK9310397.1"/>
    <property type="molecule type" value="Genomic_DNA"/>
</dbReference>
<feature type="chain" id="PRO_5047397574" description="Phytocyanin domain-containing protein" evidence="2">
    <location>
        <begin position="23"/>
        <end position="437"/>
    </location>
</feature>
<sequence>MAGRFALVLGFALFLFLEYSAAQTVHTVGDSAGWRIPPNGADFYVTWAAGKTFRVGDSLVFNFTTGLDEVTRVSKRSFDLCSDDDEIGDSIETGPATIPLSSPGEYYFISSEDRHCQQGQKLAINVTAAPGAPTPPSSNAPPPTPGRAPVTHVVGDAAGWAVPQGGAIFYVNWAARRMFVVGDSLLFNFTTNDDVVRVSKRSFDLCSDDDEIGDDIDNGPATILLSTPGEYYFISNEDRHCQQGQKLAINVSAAAGPMAPPSSNPPPSNARPPSPRPAPVTHIVGDRVGWTVPPGGAAFYVNWTAGKTFAVGDSLVFNFQTDVHDVERVPKRSFDICSDDDEIGDTIESGPATIVLKEPGEHYYISTENQDCQLGQKLAINVTATRSNGPVTSISAPPTSGPTSGPTPSGTGPPNSSANTVAAALSATVFGVILSFF</sequence>
<feature type="region of interest" description="Disordered" evidence="1">
    <location>
        <begin position="389"/>
        <end position="417"/>
    </location>
</feature>
<feature type="compositionally biased region" description="Pro residues" evidence="1">
    <location>
        <begin position="132"/>
        <end position="146"/>
    </location>
</feature>
<dbReference type="InterPro" id="IPR003245">
    <property type="entry name" value="Phytocyanin_dom"/>
</dbReference>
<evidence type="ECO:0000313" key="4">
    <source>
        <dbReference type="EMBL" id="CAK9310397.1"/>
    </source>
</evidence>
<keyword evidence="2" id="KW-0732">Signal</keyword>
<keyword evidence="5" id="KW-1185">Reference proteome</keyword>
<dbReference type="InterPro" id="IPR008972">
    <property type="entry name" value="Cupredoxin"/>
</dbReference>
<dbReference type="PANTHER" id="PTHR33021">
    <property type="entry name" value="BLUE COPPER PROTEIN"/>
    <property type="match status" value="1"/>
</dbReference>
<feature type="domain" description="Phytocyanin" evidence="3">
    <location>
        <begin position="280"/>
        <end position="384"/>
    </location>
</feature>
<reference evidence="4 5" key="1">
    <citation type="submission" date="2024-03" db="EMBL/GenBank/DDBJ databases">
        <authorList>
            <person name="Gkanogiannis A."/>
            <person name="Becerra Lopez-Lavalle L."/>
        </authorList>
    </citation>
    <scope>NUCLEOTIDE SEQUENCE [LARGE SCALE GENOMIC DNA]</scope>
</reference>
<name>A0ABP0XQG0_9ROSI</name>
<evidence type="ECO:0000256" key="2">
    <source>
        <dbReference type="SAM" id="SignalP"/>
    </source>
</evidence>
<evidence type="ECO:0000313" key="5">
    <source>
        <dbReference type="Proteomes" id="UP001642487"/>
    </source>
</evidence>
<feature type="region of interest" description="Disordered" evidence="1">
    <location>
        <begin position="127"/>
        <end position="147"/>
    </location>
</feature>
<gene>
    <name evidence="4" type="ORF">CITCOLO1_LOCUS2020</name>
</gene>
<accession>A0ABP0XQG0</accession>
<dbReference type="Gene3D" id="2.60.40.420">
    <property type="entry name" value="Cupredoxins - blue copper proteins"/>
    <property type="match status" value="3"/>
</dbReference>